<keyword evidence="8" id="KW-1185">Reference proteome</keyword>
<dbReference type="PANTHER" id="PTHR10783:SF46">
    <property type="entry name" value="PROTEIN ERD1 HOMOLOG 2"/>
    <property type="match status" value="1"/>
</dbReference>
<reference evidence="7 8" key="1">
    <citation type="journal article" date="2017" name="G3 (Bethesda)">
        <title>First Draft Genome Sequence of the Pathogenic Fungus Lomentospora prolificans (Formerly Scedosporium prolificans).</title>
        <authorList>
            <person name="Luo R."/>
            <person name="Zimin A."/>
            <person name="Workman R."/>
            <person name="Fan Y."/>
            <person name="Pertea G."/>
            <person name="Grossman N."/>
            <person name="Wear M.P."/>
            <person name="Jia B."/>
            <person name="Miller H."/>
            <person name="Casadevall A."/>
            <person name="Timp W."/>
            <person name="Zhang S.X."/>
            <person name="Salzberg S.L."/>
        </authorList>
    </citation>
    <scope>NUCLEOTIDE SEQUENCE [LARGE SCALE GENOMIC DNA]</scope>
    <source>
        <strain evidence="7 8">JHH-5317</strain>
    </source>
</reference>
<dbReference type="GO" id="GO:0016020">
    <property type="term" value="C:membrane"/>
    <property type="evidence" value="ECO:0007669"/>
    <property type="project" value="UniProtKB-SubCell"/>
</dbReference>
<dbReference type="Proteomes" id="UP000233524">
    <property type="component" value="Unassembled WGS sequence"/>
</dbReference>
<organism evidence="7 8">
    <name type="scientific">Lomentospora prolificans</name>
    <dbReference type="NCBI Taxonomy" id="41688"/>
    <lineage>
        <taxon>Eukaryota</taxon>
        <taxon>Fungi</taxon>
        <taxon>Dikarya</taxon>
        <taxon>Ascomycota</taxon>
        <taxon>Pezizomycotina</taxon>
        <taxon>Sordariomycetes</taxon>
        <taxon>Hypocreomycetidae</taxon>
        <taxon>Microascales</taxon>
        <taxon>Microascaceae</taxon>
        <taxon>Lomentospora</taxon>
    </lineage>
</organism>
<dbReference type="OrthoDB" id="2159384at2759"/>
<evidence type="ECO:0000313" key="8">
    <source>
        <dbReference type="Proteomes" id="UP000233524"/>
    </source>
</evidence>
<comment type="caution">
    <text evidence="7">The sequence shown here is derived from an EMBL/GenBank/DDBJ whole genome shotgun (WGS) entry which is preliminary data.</text>
</comment>
<sequence>MVIDIEVPLGIWGWGVNLHLLHAFKIDVPALIRYPPRNSTNHASHHASAYRLAGLVSTLFCLSLVTFWIFTGGSPERVVAYDWMPVSFLASLCIIFLVPLRNFIHGGRSRFIATLKRISLGGLAESKDGKFGDIILADALTSYSRVLADLYVSMCMFFTPRSSATDIPNRGGVIVPFIVAIPSLIRLRQCLIEYSRVQRAPYSPATGWGGQHLANALKYSTAFPVIIFATIISRLPNDQPNYSLNCAWVIASLIQSSYTFYWDVAKDWDLTLFRPAKERLSSEYPAGLRWRTVFEPWTYYAVIALDLVLRFTWLFRVGPGLVRLPDGEKMVFFLQFVEVFRRWVWIFFRVETEWVRSTSSGLGLDDILLGDYDGKHEED</sequence>
<keyword evidence="2 5" id="KW-0812">Transmembrane</keyword>
<gene>
    <name evidence="7" type="ORF">jhhlp_007353</name>
</gene>
<evidence type="ECO:0000256" key="4">
    <source>
        <dbReference type="ARBA" id="ARBA00023136"/>
    </source>
</evidence>
<keyword evidence="4 5" id="KW-0472">Membrane</keyword>
<evidence type="ECO:0000256" key="2">
    <source>
        <dbReference type="ARBA" id="ARBA00022692"/>
    </source>
</evidence>
<accession>A0A2N3N2F4</accession>
<dbReference type="Pfam" id="PF03124">
    <property type="entry name" value="EXS"/>
    <property type="match status" value="1"/>
</dbReference>
<evidence type="ECO:0000259" key="6">
    <source>
        <dbReference type="PROSITE" id="PS51380"/>
    </source>
</evidence>
<proteinExistence type="predicted"/>
<dbReference type="FunCoup" id="A0A2N3N2F4">
    <property type="interactions" value="52"/>
</dbReference>
<dbReference type="GO" id="GO:0005737">
    <property type="term" value="C:cytoplasm"/>
    <property type="evidence" value="ECO:0007669"/>
    <property type="project" value="TreeGrafter"/>
</dbReference>
<dbReference type="STRING" id="41688.A0A2N3N2F4"/>
<protein>
    <recommendedName>
        <fullName evidence="6">EXS domain-containing protein</fullName>
    </recommendedName>
</protein>
<feature type="transmembrane region" description="Helical" evidence="5">
    <location>
        <begin position="83"/>
        <end position="100"/>
    </location>
</feature>
<evidence type="ECO:0000256" key="3">
    <source>
        <dbReference type="ARBA" id="ARBA00022989"/>
    </source>
</evidence>
<dbReference type="AlphaFoldDB" id="A0A2N3N2F4"/>
<dbReference type="InParanoid" id="A0A2N3N2F4"/>
<dbReference type="PANTHER" id="PTHR10783">
    <property type="entry name" value="XENOTROPIC AND POLYTROPIC RETROVIRUS RECEPTOR 1-RELATED"/>
    <property type="match status" value="1"/>
</dbReference>
<evidence type="ECO:0000256" key="1">
    <source>
        <dbReference type="ARBA" id="ARBA00004141"/>
    </source>
</evidence>
<dbReference type="InterPro" id="IPR004342">
    <property type="entry name" value="EXS_C"/>
</dbReference>
<feature type="domain" description="EXS" evidence="6">
    <location>
        <begin position="166"/>
        <end position="379"/>
    </location>
</feature>
<name>A0A2N3N2F4_9PEZI</name>
<keyword evidence="3 5" id="KW-1133">Transmembrane helix</keyword>
<feature type="transmembrane region" description="Helical" evidence="5">
    <location>
        <begin position="52"/>
        <end position="71"/>
    </location>
</feature>
<comment type="subcellular location">
    <subcellularLocation>
        <location evidence="1">Membrane</location>
        <topology evidence="1">Multi-pass membrane protein</topology>
    </subcellularLocation>
</comment>
<dbReference type="PROSITE" id="PS51380">
    <property type="entry name" value="EXS"/>
    <property type="match status" value="1"/>
</dbReference>
<evidence type="ECO:0000313" key="7">
    <source>
        <dbReference type="EMBL" id="PKS06604.1"/>
    </source>
</evidence>
<evidence type="ECO:0000256" key="5">
    <source>
        <dbReference type="SAM" id="Phobius"/>
    </source>
</evidence>
<dbReference type="EMBL" id="NLAX01001034">
    <property type="protein sequence ID" value="PKS06604.1"/>
    <property type="molecule type" value="Genomic_DNA"/>
</dbReference>
<dbReference type="VEuPathDB" id="FungiDB:jhhlp_007353"/>